<gene>
    <name evidence="1" type="ORF">KQI42_19450</name>
</gene>
<keyword evidence="2" id="KW-1185">Reference proteome</keyword>
<dbReference type="Proteomes" id="UP000749471">
    <property type="component" value="Unassembled WGS sequence"/>
</dbReference>
<protein>
    <recommendedName>
        <fullName evidence="3">Sporulation protein Cse60</fullName>
    </recommendedName>
</protein>
<evidence type="ECO:0000313" key="2">
    <source>
        <dbReference type="Proteomes" id="UP000749471"/>
    </source>
</evidence>
<organism evidence="1 2">
    <name type="scientific">Tissierella simiarum</name>
    <dbReference type="NCBI Taxonomy" id="2841534"/>
    <lineage>
        <taxon>Bacteria</taxon>
        <taxon>Bacillati</taxon>
        <taxon>Bacillota</taxon>
        <taxon>Tissierellia</taxon>
        <taxon>Tissierellales</taxon>
        <taxon>Tissierellaceae</taxon>
        <taxon>Tissierella</taxon>
    </lineage>
</organism>
<dbReference type="EMBL" id="JAHLPM010000027">
    <property type="protein sequence ID" value="MBU5440173.1"/>
    <property type="molecule type" value="Genomic_DNA"/>
</dbReference>
<comment type="caution">
    <text evidence="1">The sequence shown here is derived from an EMBL/GenBank/DDBJ whole genome shotgun (WGS) entry which is preliminary data.</text>
</comment>
<evidence type="ECO:0008006" key="3">
    <source>
        <dbReference type="Google" id="ProtNLM"/>
    </source>
</evidence>
<evidence type="ECO:0000313" key="1">
    <source>
        <dbReference type="EMBL" id="MBU5440173.1"/>
    </source>
</evidence>
<sequence>MKHEAFVQYNDGSELKDKVESWIAENEDKILEVIDIEYEQHGNIYVATITYRER</sequence>
<dbReference type="RefSeq" id="WP_216522191.1">
    <property type="nucleotide sequence ID" value="NZ_JAHLPM010000027.1"/>
</dbReference>
<name>A0ABS6EB64_9FIRM</name>
<proteinExistence type="predicted"/>
<accession>A0ABS6EB64</accession>
<reference evidence="1 2" key="1">
    <citation type="submission" date="2021-06" db="EMBL/GenBank/DDBJ databases">
        <authorList>
            <person name="Sun Q."/>
            <person name="Li D."/>
        </authorList>
    </citation>
    <scope>NUCLEOTIDE SEQUENCE [LARGE SCALE GENOMIC DNA]</scope>
    <source>
        <strain evidence="1 2">MSJ-40</strain>
    </source>
</reference>